<feature type="transmembrane region" description="Helical" evidence="1">
    <location>
        <begin position="27"/>
        <end position="46"/>
    </location>
</feature>
<evidence type="ECO:0000256" key="1">
    <source>
        <dbReference type="SAM" id="Phobius"/>
    </source>
</evidence>
<organism evidence="2 3">
    <name type="scientific">Allacma fusca</name>
    <dbReference type="NCBI Taxonomy" id="39272"/>
    <lineage>
        <taxon>Eukaryota</taxon>
        <taxon>Metazoa</taxon>
        <taxon>Ecdysozoa</taxon>
        <taxon>Arthropoda</taxon>
        <taxon>Hexapoda</taxon>
        <taxon>Collembola</taxon>
        <taxon>Symphypleona</taxon>
        <taxon>Sminthuridae</taxon>
        <taxon>Allacma</taxon>
    </lineage>
</organism>
<name>A0A8J2MGQ8_9HEXA</name>
<protein>
    <submittedName>
        <fullName evidence="2">Uncharacterized protein</fullName>
    </submittedName>
</protein>
<keyword evidence="1" id="KW-0472">Membrane</keyword>
<keyword evidence="3" id="KW-1185">Reference proteome</keyword>
<proteinExistence type="predicted"/>
<feature type="non-terminal residue" evidence="2">
    <location>
        <position position="1"/>
    </location>
</feature>
<evidence type="ECO:0000313" key="2">
    <source>
        <dbReference type="EMBL" id="CAG7838191.1"/>
    </source>
</evidence>
<dbReference type="EMBL" id="CAJVCH010571663">
    <property type="protein sequence ID" value="CAG7838191.1"/>
    <property type="molecule type" value="Genomic_DNA"/>
</dbReference>
<keyword evidence="1" id="KW-0812">Transmembrane</keyword>
<gene>
    <name evidence="2" type="ORF">AFUS01_LOCUS47184</name>
</gene>
<keyword evidence="1" id="KW-1133">Transmembrane helix</keyword>
<comment type="caution">
    <text evidence="2">The sequence shown here is derived from an EMBL/GenBank/DDBJ whole genome shotgun (WGS) entry which is preliminary data.</text>
</comment>
<reference evidence="2" key="1">
    <citation type="submission" date="2021-06" db="EMBL/GenBank/DDBJ databases">
        <authorList>
            <person name="Hodson N. C."/>
            <person name="Mongue J. A."/>
            <person name="Jaron S. K."/>
        </authorList>
    </citation>
    <scope>NUCLEOTIDE SEQUENCE</scope>
</reference>
<sequence>MTNTSDCYTNTDIKLIACSNRQLRTSIILLLVLAILTIILMINTVITQNLMVDTYQNTELLIRSQVKRFSVKNKTTTEMSVIKFQIQSLPEPTIRPIKLESKKGFAWPAENSICAQLDY</sequence>
<evidence type="ECO:0000313" key="3">
    <source>
        <dbReference type="Proteomes" id="UP000708208"/>
    </source>
</evidence>
<dbReference type="Proteomes" id="UP000708208">
    <property type="component" value="Unassembled WGS sequence"/>
</dbReference>
<dbReference type="AlphaFoldDB" id="A0A8J2MGQ8"/>
<accession>A0A8J2MGQ8</accession>